<dbReference type="Proteomes" id="UP000054018">
    <property type="component" value="Unassembled WGS sequence"/>
</dbReference>
<proteinExistence type="predicted"/>
<dbReference type="HOGENOM" id="CLU_1741315_0_0_1"/>
<reference evidence="2" key="2">
    <citation type="submission" date="2015-01" db="EMBL/GenBank/DDBJ databases">
        <title>Evolutionary Origins and Diversification of the Mycorrhizal Mutualists.</title>
        <authorList>
            <consortium name="DOE Joint Genome Institute"/>
            <consortium name="Mycorrhizal Genomics Consortium"/>
            <person name="Kohler A."/>
            <person name="Kuo A."/>
            <person name="Nagy L.G."/>
            <person name="Floudas D."/>
            <person name="Copeland A."/>
            <person name="Barry K.W."/>
            <person name="Cichocki N."/>
            <person name="Veneault-Fourrey C."/>
            <person name="LaButti K."/>
            <person name="Lindquist E.A."/>
            <person name="Lipzen A."/>
            <person name="Lundell T."/>
            <person name="Morin E."/>
            <person name="Murat C."/>
            <person name="Riley R."/>
            <person name="Ohm R."/>
            <person name="Sun H."/>
            <person name="Tunlid A."/>
            <person name="Henrissat B."/>
            <person name="Grigoriev I.V."/>
            <person name="Hibbett D.S."/>
            <person name="Martin F."/>
        </authorList>
    </citation>
    <scope>NUCLEOTIDE SEQUENCE [LARGE SCALE GENOMIC DNA]</scope>
    <source>
        <strain evidence="2">441</strain>
    </source>
</reference>
<accession>A0A0C9Z1B9</accession>
<gene>
    <name evidence="1" type="ORF">PISMIDRAFT_378509</name>
</gene>
<protein>
    <submittedName>
        <fullName evidence="1">Uncharacterized protein</fullName>
    </submittedName>
</protein>
<sequence>MDAYKGNIKLAWLEHIRPDTRRHLTKKKTAGSPRARRRKNTIEDICRHTCSSESRGNRYSIGEGAQAERWTPRQCSLGPPDLIKKLKVPWRLPTQLLEKQPRTFTFMIISPCTIRKVSQVTQTEVKRYTTYLRTCARTLCYKLPIADSYR</sequence>
<evidence type="ECO:0000313" key="2">
    <source>
        <dbReference type="Proteomes" id="UP000054018"/>
    </source>
</evidence>
<evidence type="ECO:0000313" key="1">
    <source>
        <dbReference type="EMBL" id="KIK13763.1"/>
    </source>
</evidence>
<organism evidence="1 2">
    <name type="scientific">Pisolithus microcarpus 441</name>
    <dbReference type="NCBI Taxonomy" id="765257"/>
    <lineage>
        <taxon>Eukaryota</taxon>
        <taxon>Fungi</taxon>
        <taxon>Dikarya</taxon>
        <taxon>Basidiomycota</taxon>
        <taxon>Agaricomycotina</taxon>
        <taxon>Agaricomycetes</taxon>
        <taxon>Agaricomycetidae</taxon>
        <taxon>Boletales</taxon>
        <taxon>Sclerodermatineae</taxon>
        <taxon>Pisolithaceae</taxon>
        <taxon>Pisolithus</taxon>
    </lineage>
</organism>
<dbReference type="AlphaFoldDB" id="A0A0C9Z1B9"/>
<keyword evidence="2" id="KW-1185">Reference proteome</keyword>
<dbReference type="EMBL" id="KN833976">
    <property type="protein sequence ID" value="KIK13763.1"/>
    <property type="molecule type" value="Genomic_DNA"/>
</dbReference>
<reference evidence="1 2" key="1">
    <citation type="submission" date="2014-04" db="EMBL/GenBank/DDBJ databases">
        <authorList>
            <consortium name="DOE Joint Genome Institute"/>
            <person name="Kuo A."/>
            <person name="Kohler A."/>
            <person name="Costa M.D."/>
            <person name="Nagy L.G."/>
            <person name="Floudas D."/>
            <person name="Copeland A."/>
            <person name="Barry K.W."/>
            <person name="Cichocki N."/>
            <person name="Veneault-Fourrey C."/>
            <person name="LaButti K."/>
            <person name="Lindquist E.A."/>
            <person name="Lipzen A."/>
            <person name="Lundell T."/>
            <person name="Morin E."/>
            <person name="Murat C."/>
            <person name="Sun H."/>
            <person name="Tunlid A."/>
            <person name="Henrissat B."/>
            <person name="Grigoriev I.V."/>
            <person name="Hibbett D.S."/>
            <person name="Martin F."/>
            <person name="Nordberg H.P."/>
            <person name="Cantor M.N."/>
            <person name="Hua S.X."/>
        </authorList>
    </citation>
    <scope>NUCLEOTIDE SEQUENCE [LARGE SCALE GENOMIC DNA]</scope>
    <source>
        <strain evidence="1 2">441</strain>
    </source>
</reference>
<name>A0A0C9Z1B9_9AGAM</name>